<keyword evidence="2" id="KW-0333">Golgi apparatus</keyword>
<evidence type="ECO:0000313" key="6">
    <source>
        <dbReference type="Proteomes" id="UP001167160"/>
    </source>
</evidence>
<evidence type="ECO:0000256" key="1">
    <source>
        <dbReference type="ARBA" id="ARBA00004255"/>
    </source>
</evidence>
<evidence type="ECO:0000256" key="4">
    <source>
        <dbReference type="ARBA" id="ARBA00023136"/>
    </source>
</evidence>
<reference evidence="5" key="1">
    <citation type="journal article" date="2023" name="Int. J. Syst. Evol. Microbiol.">
        <title>Streptomyces meridianus sp. nov. isolated from brackish water of the Tagus estuary in Alcochete, Portugal.</title>
        <authorList>
            <person name="Santos J.D.N."/>
            <person name="Klimek D."/>
            <person name="Calusinska M."/>
            <person name="Lobo Da Cunha A."/>
            <person name="Catita J."/>
            <person name="Goncalves H."/>
            <person name="Gonzalez I."/>
            <person name="Reyes F."/>
            <person name="Lage O.M."/>
        </authorList>
    </citation>
    <scope>NUCLEOTIDE SEQUENCE</scope>
    <source>
        <strain evidence="5">MTZ3.1</strain>
    </source>
</reference>
<keyword evidence="6" id="KW-1185">Reference proteome</keyword>
<evidence type="ECO:0000313" key="5">
    <source>
        <dbReference type="EMBL" id="MCM2580417.1"/>
    </source>
</evidence>
<dbReference type="Gene3D" id="1.10.3630.10">
    <property type="entry name" value="yeast vps74-n-term truncation variant domain like"/>
    <property type="match status" value="1"/>
</dbReference>
<dbReference type="RefSeq" id="WP_251419246.1">
    <property type="nucleotide sequence ID" value="NZ_JAMQGM010000062.1"/>
</dbReference>
<dbReference type="EMBL" id="JAMQGM010000062">
    <property type="protein sequence ID" value="MCM2580417.1"/>
    <property type="molecule type" value="Genomic_DNA"/>
</dbReference>
<sequence length="201" mass="21795">MNTPRDLMFTALDVAPSRPVEQGELSLALAGAELVDLLATGAVTLDGDRIVPGDRPTTVDRLLSVAAESLTREAPYESIEDWLWRRGRGLAAAYLAGMEEDGQLTRQRRGWTSFRQGRRVPSDSLDRRLAGDRWASDEPVLGALATAVGIGSQEAAVDPGAFDEPVETVLAAVDDATTELGAVRQRRDIEQAAFDNIWRGH</sequence>
<dbReference type="Pfam" id="PF05719">
    <property type="entry name" value="GPP34"/>
    <property type="match status" value="1"/>
</dbReference>
<dbReference type="InterPro" id="IPR008628">
    <property type="entry name" value="GPP34-like"/>
</dbReference>
<organism evidence="5 6">
    <name type="scientific">Streptomyces meridianus</name>
    <dbReference type="NCBI Taxonomy" id="2938945"/>
    <lineage>
        <taxon>Bacteria</taxon>
        <taxon>Bacillati</taxon>
        <taxon>Actinomycetota</taxon>
        <taxon>Actinomycetes</taxon>
        <taxon>Kitasatosporales</taxon>
        <taxon>Streptomycetaceae</taxon>
        <taxon>Streptomyces</taxon>
    </lineage>
</organism>
<proteinExistence type="predicted"/>
<dbReference type="InterPro" id="IPR038261">
    <property type="entry name" value="GPP34-like_sf"/>
</dbReference>
<dbReference type="Proteomes" id="UP001167160">
    <property type="component" value="Unassembled WGS sequence"/>
</dbReference>
<gene>
    <name evidence="5" type="ORF">M1E25_24295</name>
</gene>
<comment type="caution">
    <text evidence="5">The sequence shown here is derived from an EMBL/GenBank/DDBJ whole genome shotgun (WGS) entry which is preliminary data.</text>
</comment>
<accession>A0ABT0XD08</accession>
<evidence type="ECO:0000256" key="2">
    <source>
        <dbReference type="ARBA" id="ARBA00023034"/>
    </source>
</evidence>
<comment type="subcellular location">
    <subcellularLocation>
        <location evidence="1">Golgi apparatus membrane</location>
        <topology evidence="1">Peripheral membrane protein</topology>
        <orientation evidence="1">Cytoplasmic side</orientation>
    </subcellularLocation>
</comment>
<keyword evidence="4" id="KW-0472">Membrane</keyword>
<keyword evidence="3" id="KW-0446">Lipid-binding</keyword>
<evidence type="ECO:0000256" key="3">
    <source>
        <dbReference type="ARBA" id="ARBA00023121"/>
    </source>
</evidence>
<name>A0ABT0XD08_9ACTN</name>
<protein>
    <submittedName>
        <fullName evidence="5">GPP34 family phosphoprotein</fullName>
    </submittedName>
</protein>